<dbReference type="InterPro" id="IPR018490">
    <property type="entry name" value="cNMP-bd_dom_sf"/>
</dbReference>
<dbReference type="PANTHER" id="PTHR24567">
    <property type="entry name" value="CRP FAMILY TRANSCRIPTIONAL REGULATORY PROTEIN"/>
    <property type="match status" value="1"/>
</dbReference>
<dbReference type="PANTHER" id="PTHR24567:SF26">
    <property type="entry name" value="REGULATORY PROTEIN YEIL"/>
    <property type="match status" value="1"/>
</dbReference>
<gene>
    <name evidence="5" type="ORF">A2774_05680</name>
</gene>
<feature type="domain" description="HTH crp-type" evidence="4">
    <location>
        <begin position="134"/>
        <end position="207"/>
    </location>
</feature>
<accession>A0A1F7G8I3</accession>
<evidence type="ECO:0000259" key="4">
    <source>
        <dbReference type="PROSITE" id="PS51063"/>
    </source>
</evidence>
<dbReference type="InterPro" id="IPR012318">
    <property type="entry name" value="HTH_CRP"/>
</dbReference>
<dbReference type="GO" id="GO:0003700">
    <property type="term" value="F:DNA-binding transcription factor activity"/>
    <property type="evidence" value="ECO:0007669"/>
    <property type="project" value="TreeGrafter"/>
</dbReference>
<dbReference type="InterPro" id="IPR036390">
    <property type="entry name" value="WH_DNA-bd_sf"/>
</dbReference>
<evidence type="ECO:0000256" key="2">
    <source>
        <dbReference type="ARBA" id="ARBA00023125"/>
    </source>
</evidence>
<dbReference type="SMART" id="SM00419">
    <property type="entry name" value="HTH_CRP"/>
    <property type="match status" value="1"/>
</dbReference>
<dbReference type="InterPro" id="IPR014710">
    <property type="entry name" value="RmlC-like_jellyroll"/>
</dbReference>
<dbReference type="SUPFAM" id="SSF51206">
    <property type="entry name" value="cAMP-binding domain-like"/>
    <property type="match status" value="1"/>
</dbReference>
<dbReference type="SUPFAM" id="SSF46785">
    <property type="entry name" value="Winged helix' DNA-binding domain"/>
    <property type="match status" value="1"/>
</dbReference>
<keyword evidence="3" id="KW-0804">Transcription</keyword>
<dbReference type="Proteomes" id="UP000177208">
    <property type="component" value="Unassembled WGS sequence"/>
</dbReference>
<sequence>MDSKLMKKSEQFFSKFPELRLKKGELILEPERDIKNTFYLKKGYVRTFVISNQGTELTMHIFVPGSCFPMTDTLAGIKNQFFFETLTPVELNTIPKTKVLNFVQKEHDVLLDLTKRLLLGLDKLLIRIERLVFAKAEERVVSTLLFLARHFGEIDKSAVKLKYLFTHKDIAAFAGISRETASREMESLVKRGLISYQKHLIKLKDRESLKNLANM</sequence>
<dbReference type="EMBL" id="MFZG01000040">
    <property type="protein sequence ID" value="OGK15146.1"/>
    <property type="molecule type" value="Genomic_DNA"/>
</dbReference>
<organism evidence="5 6">
    <name type="scientific">Candidatus Roizmanbacteria bacterium RIFCSPHIGHO2_01_FULL_39_12c</name>
    <dbReference type="NCBI Taxonomy" id="1802031"/>
    <lineage>
        <taxon>Bacteria</taxon>
        <taxon>Candidatus Roizmaniibacteriota</taxon>
    </lineage>
</organism>
<dbReference type="Pfam" id="PF00027">
    <property type="entry name" value="cNMP_binding"/>
    <property type="match status" value="1"/>
</dbReference>
<evidence type="ECO:0000313" key="6">
    <source>
        <dbReference type="Proteomes" id="UP000177208"/>
    </source>
</evidence>
<keyword evidence="2" id="KW-0238">DNA-binding</keyword>
<dbReference type="PROSITE" id="PS51063">
    <property type="entry name" value="HTH_CRP_2"/>
    <property type="match status" value="1"/>
</dbReference>
<comment type="caution">
    <text evidence="5">The sequence shown here is derived from an EMBL/GenBank/DDBJ whole genome shotgun (WGS) entry which is preliminary data.</text>
</comment>
<dbReference type="Gene3D" id="2.60.120.10">
    <property type="entry name" value="Jelly Rolls"/>
    <property type="match status" value="1"/>
</dbReference>
<dbReference type="Pfam" id="PF13545">
    <property type="entry name" value="HTH_Crp_2"/>
    <property type="match status" value="1"/>
</dbReference>
<dbReference type="CDD" id="cd00092">
    <property type="entry name" value="HTH_CRP"/>
    <property type="match status" value="1"/>
</dbReference>
<evidence type="ECO:0000313" key="5">
    <source>
        <dbReference type="EMBL" id="OGK15146.1"/>
    </source>
</evidence>
<keyword evidence="1" id="KW-0805">Transcription regulation</keyword>
<dbReference type="InterPro" id="IPR050397">
    <property type="entry name" value="Env_Response_Regulators"/>
</dbReference>
<evidence type="ECO:0000256" key="3">
    <source>
        <dbReference type="ARBA" id="ARBA00023163"/>
    </source>
</evidence>
<evidence type="ECO:0000256" key="1">
    <source>
        <dbReference type="ARBA" id="ARBA00023015"/>
    </source>
</evidence>
<proteinExistence type="predicted"/>
<name>A0A1F7G8I3_9BACT</name>
<protein>
    <recommendedName>
        <fullName evidence="4">HTH crp-type domain-containing protein</fullName>
    </recommendedName>
</protein>
<dbReference type="AlphaFoldDB" id="A0A1F7G8I3"/>
<dbReference type="GO" id="GO:0003677">
    <property type="term" value="F:DNA binding"/>
    <property type="evidence" value="ECO:0007669"/>
    <property type="project" value="UniProtKB-KW"/>
</dbReference>
<dbReference type="GO" id="GO:0005829">
    <property type="term" value="C:cytosol"/>
    <property type="evidence" value="ECO:0007669"/>
    <property type="project" value="TreeGrafter"/>
</dbReference>
<reference evidence="5 6" key="1">
    <citation type="journal article" date="2016" name="Nat. Commun.">
        <title>Thousands of microbial genomes shed light on interconnected biogeochemical processes in an aquifer system.</title>
        <authorList>
            <person name="Anantharaman K."/>
            <person name="Brown C.T."/>
            <person name="Hug L.A."/>
            <person name="Sharon I."/>
            <person name="Castelle C.J."/>
            <person name="Probst A.J."/>
            <person name="Thomas B.C."/>
            <person name="Singh A."/>
            <person name="Wilkins M.J."/>
            <person name="Karaoz U."/>
            <person name="Brodie E.L."/>
            <person name="Williams K.H."/>
            <person name="Hubbard S.S."/>
            <person name="Banfield J.F."/>
        </authorList>
    </citation>
    <scope>NUCLEOTIDE SEQUENCE [LARGE SCALE GENOMIC DNA]</scope>
</reference>
<dbReference type="InterPro" id="IPR000595">
    <property type="entry name" value="cNMP-bd_dom"/>
</dbReference>